<protein>
    <submittedName>
        <fullName evidence="1">Uncharacterized protein</fullName>
    </submittedName>
</protein>
<proteinExistence type="predicted"/>
<evidence type="ECO:0000313" key="2">
    <source>
        <dbReference type="Proteomes" id="UP001067121"/>
    </source>
</evidence>
<reference evidence="1" key="1">
    <citation type="submission" date="2022-02" db="EMBL/GenBank/DDBJ databases">
        <title>Crop Bioprotection Bacillus Genome Sequencing.</title>
        <authorList>
            <person name="Dunlap C."/>
        </authorList>
    </citation>
    <scope>NUCLEOTIDE SEQUENCE</scope>
    <source>
        <strain evidence="1">98-1</strain>
    </source>
</reference>
<evidence type="ECO:0000313" key="1">
    <source>
        <dbReference type="EMBL" id="MCY8316366.1"/>
    </source>
</evidence>
<comment type="caution">
    <text evidence="1">The sequence shown here is derived from an EMBL/GenBank/DDBJ whole genome shotgun (WGS) entry which is preliminary data.</text>
</comment>
<name>A0AAP3CHJ4_BACVA</name>
<dbReference type="Proteomes" id="UP001067121">
    <property type="component" value="Unassembled WGS sequence"/>
</dbReference>
<feature type="non-terminal residue" evidence="1">
    <location>
        <position position="1"/>
    </location>
</feature>
<gene>
    <name evidence="1" type="ORF">MOC71_06360</name>
</gene>
<accession>A0AAP3CHJ4</accession>
<dbReference type="AlphaFoldDB" id="A0AAP3CHJ4"/>
<dbReference type="EMBL" id="JALAOH010000012">
    <property type="protein sequence ID" value="MCY8316366.1"/>
    <property type="molecule type" value="Genomic_DNA"/>
</dbReference>
<sequence>GKTQLIKLGFLFHICTDLFFDETILTDIGYSNQQSCDAALTKELHQKLFDKIRWDRQERINLLL</sequence>
<organism evidence="1 2">
    <name type="scientific">Bacillus vallismortis</name>
    <dbReference type="NCBI Taxonomy" id="72361"/>
    <lineage>
        <taxon>Bacteria</taxon>
        <taxon>Bacillati</taxon>
        <taxon>Bacillota</taxon>
        <taxon>Bacilli</taxon>
        <taxon>Bacillales</taxon>
        <taxon>Bacillaceae</taxon>
        <taxon>Bacillus</taxon>
    </lineage>
</organism>